<dbReference type="Gene3D" id="3.40.30.10">
    <property type="entry name" value="Glutaredoxin"/>
    <property type="match status" value="1"/>
</dbReference>
<reference evidence="2" key="1">
    <citation type="journal article" date="2022" name="G3 (Bethesda)">
        <title>High quality genome of the basidiomycete yeast Dioszegia hungarica PDD-24b-2 isolated from cloud water.</title>
        <authorList>
            <person name="Jarrige D."/>
            <person name="Haridas S."/>
            <person name="Bleykasten-Grosshans C."/>
            <person name="Joly M."/>
            <person name="Nadalig T."/>
            <person name="Sancelme M."/>
            <person name="Vuilleumier S."/>
            <person name="Grigoriev I.V."/>
            <person name="Amato P."/>
            <person name="Bringel F."/>
        </authorList>
    </citation>
    <scope>NUCLEOTIDE SEQUENCE</scope>
    <source>
        <strain evidence="2">PDD-24b-2</strain>
    </source>
</reference>
<evidence type="ECO:0000313" key="3">
    <source>
        <dbReference type="Proteomes" id="UP001164286"/>
    </source>
</evidence>
<gene>
    <name evidence="2" type="ORF">MKK02DRAFT_31492</name>
</gene>
<dbReference type="SUPFAM" id="SSF52833">
    <property type="entry name" value="Thioredoxin-like"/>
    <property type="match status" value="1"/>
</dbReference>
<dbReference type="PROSITE" id="PS51354">
    <property type="entry name" value="GLUTAREDOXIN_2"/>
    <property type="match status" value="1"/>
</dbReference>
<feature type="compositionally biased region" description="Basic and acidic residues" evidence="1">
    <location>
        <begin position="295"/>
        <end position="305"/>
    </location>
</feature>
<feature type="compositionally biased region" description="Low complexity" evidence="1">
    <location>
        <begin position="147"/>
        <end position="164"/>
    </location>
</feature>
<feature type="region of interest" description="Disordered" evidence="1">
    <location>
        <begin position="210"/>
        <end position="330"/>
    </location>
</feature>
<dbReference type="GeneID" id="77727512"/>
<protein>
    <recommendedName>
        <fullName evidence="4">Glutaredoxin domain-containing protein</fullName>
    </recommendedName>
</protein>
<evidence type="ECO:0000313" key="2">
    <source>
        <dbReference type="EMBL" id="KAI9637956.1"/>
    </source>
</evidence>
<dbReference type="RefSeq" id="XP_052947733.1">
    <property type="nucleotide sequence ID" value="XM_053088307.1"/>
</dbReference>
<feature type="compositionally biased region" description="Basic and acidic residues" evidence="1">
    <location>
        <begin position="128"/>
        <end position="143"/>
    </location>
</feature>
<name>A0AA38HCU3_9TREE</name>
<keyword evidence="3" id="KW-1185">Reference proteome</keyword>
<accession>A0AA38HCU3</accession>
<dbReference type="EMBL" id="JAKWFO010000003">
    <property type="protein sequence ID" value="KAI9637956.1"/>
    <property type="molecule type" value="Genomic_DNA"/>
</dbReference>
<proteinExistence type="predicted"/>
<evidence type="ECO:0008006" key="4">
    <source>
        <dbReference type="Google" id="ProtNLM"/>
    </source>
</evidence>
<dbReference type="Proteomes" id="UP001164286">
    <property type="component" value="Unassembled WGS sequence"/>
</dbReference>
<evidence type="ECO:0000256" key="1">
    <source>
        <dbReference type="SAM" id="MobiDB-lite"/>
    </source>
</evidence>
<dbReference type="InterPro" id="IPR036249">
    <property type="entry name" value="Thioredoxin-like_sf"/>
</dbReference>
<sequence>MAPPPVSIYVTSLTSQPKVRQNIELLRRSLRALEIPYTEHDLVMDEEAKTRWQRAKPPGQVIGLPGYLVGGEWVGTIDDFEYAAETSTLPAFLRQDVDLAADQSMGEADLDRLLREMSEADLDTLLQEDNKELDTKPAPKVDVPKTAPKASDASSAAPKADASSGAVPSAKAAMESVLPSGVGVAGISTAAQQTIASITQKAQEVIEGLGGPEAHSGTADDPRTPTSSTFPLNVQKAAAHPTASSSDKAMVTEPKAIDTSNAESSSSSPDFAVASPLSTPSRAAGLEAKHRSRRLSKEDKEEIAHKMMSANSVEGLLESLDMAEGKEKRE</sequence>
<feature type="region of interest" description="Disordered" evidence="1">
    <location>
        <begin position="127"/>
        <end position="164"/>
    </location>
</feature>
<comment type="caution">
    <text evidence="2">The sequence shown here is derived from an EMBL/GenBank/DDBJ whole genome shotgun (WGS) entry which is preliminary data.</text>
</comment>
<organism evidence="2 3">
    <name type="scientific">Dioszegia hungarica</name>
    <dbReference type="NCBI Taxonomy" id="4972"/>
    <lineage>
        <taxon>Eukaryota</taxon>
        <taxon>Fungi</taxon>
        <taxon>Dikarya</taxon>
        <taxon>Basidiomycota</taxon>
        <taxon>Agaricomycotina</taxon>
        <taxon>Tremellomycetes</taxon>
        <taxon>Tremellales</taxon>
        <taxon>Bulleribasidiaceae</taxon>
        <taxon>Dioszegia</taxon>
    </lineage>
</organism>
<dbReference type="InterPro" id="IPR006993">
    <property type="entry name" value="Glut_rich_SH3-bd"/>
</dbReference>
<dbReference type="AlphaFoldDB" id="A0AA38HCU3"/>
<dbReference type="Pfam" id="PF04908">
    <property type="entry name" value="SH3BGR"/>
    <property type="match status" value="1"/>
</dbReference>